<dbReference type="InterPro" id="IPR009100">
    <property type="entry name" value="AcylCoA_DH/oxidase_NM_dom_sf"/>
</dbReference>
<dbReference type="RefSeq" id="WP_218882617.1">
    <property type="nucleotide sequence ID" value="NZ_BAAAYY010000014.1"/>
</dbReference>
<dbReference type="GO" id="GO:0016627">
    <property type="term" value="F:oxidoreductase activity, acting on the CH-CH group of donors"/>
    <property type="evidence" value="ECO:0007669"/>
    <property type="project" value="InterPro"/>
</dbReference>
<dbReference type="AlphaFoldDB" id="A0A852U2J4"/>
<proteinExistence type="predicted"/>
<sequence length="46" mass="4920">MDPSMAVFSGVHTGLAMGSIYAGGDQEQRDRWLPAMASMEKIGAFT</sequence>
<reference evidence="2 3" key="1">
    <citation type="submission" date="2020-07" db="EMBL/GenBank/DDBJ databases">
        <title>Sequencing the genomes of 1000 actinobacteria strains.</title>
        <authorList>
            <person name="Klenk H.-P."/>
        </authorList>
    </citation>
    <scope>NUCLEOTIDE SEQUENCE [LARGE SCALE GENOMIC DNA]</scope>
    <source>
        <strain evidence="2 3">CXB654</strain>
    </source>
</reference>
<comment type="caution">
    <text evidence="2">The sequence shown here is derived from an EMBL/GenBank/DDBJ whole genome shotgun (WGS) entry which is preliminary data.</text>
</comment>
<accession>A0A852U2J4</accession>
<evidence type="ECO:0000313" key="3">
    <source>
        <dbReference type="Proteomes" id="UP000589036"/>
    </source>
</evidence>
<name>A0A852U2J4_9ACTN</name>
<dbReference type="Pfam" id="PF02771">
    <property type="entry name" value="Acyl-CoA_dh_N"/>
    <property type="match status" value="1"/>
</dbReference>
<dbReference type="SUPFAM" id="SSF56645">
    <property type="entry name" value="Acyl-CoA dehydrogenase NM domain-like"/>
    <property type="match status" value="1"/>
</dbReference>
<dbReference type="GO" id="GO:0050660">
    <property type="term" value="F:flavin adenine dinucleotide binding"/>
    <property type="evidence" value="ECO:0007669"/>
    <property type="project" value="InterPro"/>
</dbReference>
<evidence type="ECO:0000259" key="1">
    <source>
        <dbReference type="Pfam" id="PF02771"/>
    </source>
</evidence>
<dbReference type="Gene3D" id="1.10.540.10">
    <property type="entry name" value="Acyl-CoA dehydrogenase/oxidase, N-terminal domain"/>
    <property type="match status" value="1"/>
</dbReference>
<organism evidence="2 3">
    <name type="scientific">Spinactinospora alkalitolerans</name>
    <dbReference type="NCBI Taxonomy" id="687207"/>
    <lineage>
        <taxon>Bacteria</taxon>
        <taxon>Bacillati</taxon>
        <taxon>Actinomycetota</taxon>
        <taxon>Actinomycetes</taxon>
        <taxon>Streptosporangiales</taxon>
        <taxon>Nocardiopsidaceae</taxon>
        <taxon>Spinactinospora</taxon>
    </lineage>
</organism>
<dbReference type="EMBL" id="JACCCC010000001">
    <property type="protein sequence ID" value="NYE50351.1"/>
    <property type="molecule type" value="Genomic_DNA"/>
</dbReference>
<gene>
    <name evidence="2" type="ORF">HDA32_005471</name>
</gene>
<keyword evidence="3" id="KW-1185">Reference proteome</keyword>
<protein>
    <submittedName>
        <fullName evidence="2">Alkylation response protein AidB-like acyl-CoA dehydrogenase</fullName>
    </submittedName>
</protein>
<dbReference type="InterPro" id="IPR013786">
    <property type="entry name" value="AcylCoA_DH/ox_N"/>
</dbReference>
<evidence type="ECO:0000313" key="2">
    <source>
        <dbReference type="EMBL" id="NYE50351.1"/>
    </source>
</evidence>
<dbReference type="InterPro" id="IPR037069">
    <property type="entry name" value="AcylCoA_DH/ox_N_sf"/>
</dbReference>
<feature type="domain" description="Acyl-CoA dehydrogenase/oxidase N-terminal" evidence="1">
    <location>
        <begin position="2"/>
        <end position="40"/>
    </location>
</feature>
<dbReference type="Proteomes" id="UP000589036">
    <property type="component" value="Unassembled WGS sequence"/>
</dbReference>